<dbReference type="GO" id="GO:0003860">
    <property type="term" value="F:3-hydroxyisobutyryl-CoA hydrolase activity"/>
    <property type="evidence" value="ECO:0007669"/>
    <property type="project" value="UniProtKB-EC"/>
</dbReference>
<comment type="catalytic activity">
    <reaction evidence="1">
        <text>3-hydroxy-2-methylpropanoyl-CoA + H2O = 3-hydroxy-2-methylpropanoate + CoA + H(+)</text>
        <dbReference type="Rhea" id="RHEA:20888"/>
        <dbReference type="ChEBI" id="CHEBI:11805"/>
        <dbReference type="ChEBI" id="CHEBI:15377"/>
        <dbReference type="ChEBI" id="CHEBI:15378"/>
        <dbReference type="ChEBI" id="CHEBI:57287"/>
        <dbReference type="ChEBI" id="CHEBI:57340"/>
        <dbReference type="EC" id="3.1.2.4"/>
    </reaction>
</comment>
<feature type="domain" description="Enoyl-CoA hydratase/isomerase" evidence="4">
    <location>
        <begin position="16"/>
        <end position="354"/>
    </location>
</feature>
<keyword evidence="3" id="KW-0378">Hydrolase</keyword>
<evidence type="ECO:0000313" key="6">
    <source>
        <dbReference type="Proteomes" id="UP000269115"/>
    </source>
</evidence>
<proteinExistence type="predicted"/>
<dbReference type="RefSeq" id="WP_043860088.1">
    <property type="nucleotide sequence ID" value="NZ_RJUR01000012.1"/>
</dbReference>
<dbReference type="EMBL" id="RJUR01000012">
    <property type="protein sequence ID" value="ROQ51565.1"/>
    <property type="molecule type" value="Genomic_DNA"/>
</dbReference>
<evidence type="ECO:0000256" key="1">
    <source>
        <dbReference type="ARBA" id="ARBA00001709"/>
    </source>
</evidence>
<dbReference type="Gene3D" id="3.90.226.10">
    <property type="entry name" value="2-enoyl-CoA Hydratase, Chain A, domain 1"/>
    <property type="match status" value="1"/>
</dbReference>
<gene>
    <name evidence="5" type="ORF">EDF85_2032</name>
</gene>
<reference evidence="5 6" key="1">
    <citation type="submission" date="2018-11" db="EMBL/GenBank/DDBJ databases">
        <title>Genomic analyses of the natural microbiome of Caenorhabditis elegans.</title>
        <authorList>
            <person name="Samuel B."/>
        </authorList>
    </citation>
    <scope>NUCLEOTIDE SEQUENCE [LARGE SCALE GENOMIC DNA]</scope>
    <source>
        <strain evidence="5 6">BIGb0473</strain>
    </source>
</reference>
<evidence type="ECO:0000256" key="2">
    <source>
        <dbReference type="ARBA" id="ARBA00011915"/>
    </source>
</evidence>
<dbReference type="CDD" id="cd06558">
    <property type="entry name" value="crotonase-like"/>
    <property type="match status" value="1"/>
</dbReference>
<dbReference type="AlphaFoldDB" id="A0A9X8HKE0"/>
<dbReference type="OrthoDB" id="9790967at2"/>
<dbReference type="SUPFAM" id="SSF52096">
    <property type="entry name" value="ClpP/crotonase"/>
    <property type="match status" value="1"/>
</dbReference>
<dbReference type="NCBIfam" id="NF004127">
    <property type="entry name" value="PRK05617.1"/>
    <property type="match status" value="1"/>
</dbReference>
<dbReference type="InterPro" id="IPR029045">
    <property type="entry name" value="ClpP/crotonase-like_dom_sf"/>
</dbReference>
<dbReference type="InterPro" id="IPR032259">
    <property type="entry name" value="HIBYL-CoA-H"/>
</dbReference>
<evidence type="ECO:0000313" key="5">
    <source>
        <dbReference type="EMBL" id="ROQ51565.1"/>
    </source>
</evidence>
<dbReference type="PANTHER" id="PTHR43176:SF3">
    <property type="entry name" value="3-HYDROXYISOBUTYRYL-COA HYDROLASE, MITOCHONDRIAL"/>
    <property type="match status" value="1"/>
</dbReference>
<dbReference type="PANTHER" id="PTHR43176">
    <property type="entry name" value="3-HYDROXYISOBUTYRYL-COA HYDROLASE-RELATED"/>
    <property type="match status" value="1"/>
</dbReference>
<organism evidence="5 6">
    <name type="scientific">Pseudomonas putida</name>
    <name type="common">Arthrobacter siderocapsulatus</name>
    <dbReference type="NCBI Taxonomy" id="303"/>
    <lineage>
        <taxon>Bacteria</taxon>
        <taxon>Pseudomonadati</taxon>
        <taxon>Pseudomonadota</taxon>
        <taxon>Gammaproteobacteria</taxon>
        <taxon>Pseudomonadales</taxon>
        <taxon>Pseudomonadaceae</taxon>
        <taxon>Pseudomonas</taxon>
    </lineage>
</organism>
<dbReference type="Pfam" id="PF16113">
    <property type="entry name" value="ECH_2"/>
    <property type="match status" value="1"/>
</dbReference>
<comment type="caution">
    <text evidence="5">The sequence shown here is derived from an EMBL/GenBank/DDBJ whole genome shotgun (WGS) entry which is preliminary data.</text>
</comment>
<evidence type="ECO:0000256" key="3">
    <source>
        <dbReference type="ARBA" id="ARBA00022801"/>
    </source>
</evidence>
<dbReference type="InterPro" id="IPR045004">
    <property type="entry name" value="ECH_dom"/>
</dbReference>
<dbReference type="GO" id="GO:0006574">
    <property type="term" value="P:L-valine catabolic process"/>
    <property type="evidence" value="ECO:0007669"/>
    <property type="project" value="TreeGrafter"/>
</dbReference>
<dbReference type="Proteomes" id="UP000269115">
    <property type="component" value="Unassembled WGS sequence"/>
</dbReference>
<accession>A0A9X8HKE0</accession>
<protein>
    <recommendedName>
        <fullName evidence="2">3-hydroxyisobutyryl-CoA hydrolase</fullName>
        <ecNumber evidence="2">3.1.2.4</ecNumber>
    </recommendedName>
</protein>
<dbReference type="EC" id="3.1.2.4" evidence="2"/>
<dbReference type="GO" id="GO:0005829">
    <property type="term" value="C:cytosol"/>
    <property type="evidence" value="ECO:0007669"/>
    <property type="project" value="TreeGrafter"/>
</dbReference>
<name>A0A9X8HKE0_PSEPU</name>
<sequence length="368" mass="40571">MAVAFEVLTGVDGARIGVASLDAPQSLNALSLPMIEQLSTHLQSWAKDDGIVCVLLRGLGDRAFCAGGDVRSLVEACRAQPGEVPPLAARFFAAEYRLDYDLHHYPKPLLCWGHGHVLGGGMGLLQASTVRIVTPSSRLAMPEISIGLYPDVGASWFLNRLPGRLGLFLGLTGAPINARDALDLGLADRFMGENQQDELIEGLLQLNWQEQTAMQLNSLLKALQQQALAELPPARWLPRRAQIDALLDVSDPACAWRAIAQWRMHDDEVLAKAARTLTEGCPLTAHLVWQQIARARYLSLGQVLQMEYAMSLNCCRHPEFSEGVRARLVDKDQTPHWHWQEVAQVPQAVVQAHFSKAWEGRHPLADLV</sequence>
<evidence type="ECO:0000259" key="4">
    <source>
        <dbReference type="Pfam" id="PF16113"/>
    </source>
</evidence>